<dbReference type="EMBL" id="SWCI01000007">
    <property type="protein sequence ID" value="TKB48404.1"/>
    <property type="molecule type" value="Genomic_DNA"/>
</dbReference>
<reference evidence="3 4" key="1">
    <citation type="submission" date="2019-04" db="EMBL/GenBank/DDBJ databases">
        <authorList>
            <person name="Hwang J.C."/>
        </authorList>
    </citation>
    <scope>NUCLEOTIDE SEQUENCE [LARGE SCALE GENOMIC DNA]</scope>
    <source>
        <strain evidence="3 4">IMCC35001</strain>
    </source>
</reference>
<keyword evidence="4" id="KW-1185">Reference proteome</keyword>
<dbReference type="NCBIfam" id="TIGR03503">
    <property type="entry name" value="TIGR03503 family protein"/>
    <property type="match status" value="1"/>
</dbReference>
<accession>A0A4U1BCI2</accession>
<dbReference type="NCBIfam" id="NF041940">
    <property type="entry name" value="choice_anch_X"/>
    <property type="match status" value="1"/>
</dbReference>
<evidence type="ECO:0000256" key="2">
    <source>
        <dbReference type="SAM" id="SignalP"/>
    </source>
</evidence>
<dbReference type="AlphaFoldDB" id="A0A4U1BCI2"/>
<sequence length="420" mass="47051">MSRWKAVPLVLLLMLAGQSAWALSPQALKLLDNRFRVDYGIEAITMLVQRKEYSSPVIVVLPDGSKWYAHRHPDNVSWSEGPGGDMIRVSNPTPGPWQLIGQVSENTKILLISDIQLKLDPLPDRVFRGERIKLNASIEGDSHTLSIRDFHKMLKWKVNLISANRRGDENYAAGVKKIGGFEDDGTHLDERPDDGHFTSSLDFDQPSGLYRLKLEVGNEVFNRVVDQDLEIIPQPFRLSVPQRPGTNPGDYRVRLDVDQQDLMPGELHLVIQVRTPSGMVSELTVTPLEASQSYPLSMVMEMGSYLIRGTAVGTTAGGEEFYLNLPELNFYVSPPPPPALSPAERAALVQQQMQQKEDAARFRVISIVVGANALLLLFGLGVLLFWRKRMRLMEQLELRPLVEEPQIEADKIDLSADTGR</sequence>
<keyword evidence="1" id="KW-1133">Transmembrane helix</keyword>
<gene>
    <name evidence="3" type="ORF">FCL40_11875</name>
</gene>
<dbReference type="OrthoDB" id="798937at2"/>
<proteinExistence type="predicted"/>
<feature type="transmembrane region" description="Helical" evidence="1">
    <location>
        <begin position="364"/>
        <end position="386"/>
    </location>
</feature>
<evidence type="ECO:0000313" key="4">
    <source>
        <dbReference type="Proteomes" id="UP000305674"/>
    </source>
</evidence>
<evidence type="ECO:0000313" key="3">
    <source>
        <dbReference type="EMBL" id="TKB48404.1"/>
    </source>
</evidence>
<dbReference type="InterPro" id="IPR020010">
    <property type="entry name" value="CHP03503"/>
</dbReference>
<feature type="chain" id="PRO_5020334968" evidence="2">
    <location>
        <begin position="23"/>
        <end position="420"/>
    </location>
</feature>
<feature type="signal peptide" evidence="2">
    <location>
        <begin position="1"/>
        <end position="22"/>
    </location>
</feature>
<comment type="caution">
    <text evidence="3">The sequence shown here is derived from an EMBL/GenBank/DDBJ whole genome shotgun (WGS) entry which is preliminary data.</text>
</comment>
<keyword evidence="1" id="KW-0472">Membrane</keyword>
<keyword evidence="1" id="KW-0812">Transmembrane</keyword>
<name>A0A4U1BCI2_9GAMM</name>
<protein>
    <submittedName>
        <fullName evidence="3">TIGR03503 family protein</fullName>
    </submittedName>
</protein>
<dbReference type="RefSeq" id="WP_136853515.1">
    <property type="nucleotide sequence ID" value="NZ_SWCI01000007.1"/>
</dbReference>
<keyword evidence="2" id="KW-0732">Signal</keyword>
<dbReference type="Proteomes" id="UP000305674">
    <property type="component" value="Unassembled WGS sequence"/>
</dbReference>
<organism evidence="3 4">
    <name type="scientific">Ferrimonas sediminicola</name>
    <dbReference type="NCBI Taxonomy" id="2569538"/>
    <lineage>
        <taxon>Bacteria</taxon>
        <taxon>Pseudomonadati</taxon>
        <taxon>Pseudomonadota</taxon>
        <taxon>Gammaproteobacteria</taxon>
        <taxon>Alteromonadales</taxon>
        <taxon>Ferrimonadaceae</taxon>
        <taxon>Ferrimonas</taxon>
    </lineage>
</organism>
<evidence type="ECO:0000256" key="1">
    <source>
        <dbReference type="SAM" id="Phobius"/>
    </source>
</evidence>